<reference evidence="1" key="1">
    <citation type="journal article" date="2015" name="Front. Microbiol.">
        <title>Combining genomic sequencing methods to explore viral diversity and reveal potential virus-host interactions.</title>
        <authorList>
            <person name="Chow C.E."/>
            <person name="Winget D.M."/>
            <person name="White R.A.III."/>
            <person name="Hallam S.J."/>
            <person name="Suttle C.A."/>
        </authorList>
    </citation>
    <scope>NUCLEOTIDE SEQUENCE</scope>
    <source>
        <strain evidence="1">Anoxic3_4</strain>
    </source>
</reference>
<dbReference type="EMBL" id="KR029579">
    <property type="protein sequence ID" value="AKH46137.1"/>
    <property type="molecule type" value="Genomic_DNA"/>
</dbReference>
<accession>A0A0F7L3S0</accession>
<organism evidence="1">
    <name type="scientific">uncultured marine virus</name>
    <dbReference type="NCBI Taxonomy" id="186617"/>
    <lineage>
        <taxon>Viruses</taxon>
        <taxon>environmental samples</taxon>
    </lineage>
</organism>
<evidence type="ECO:0000313" key="1">
    <source>
        <dbReference type="EMBL" id="AKH46137.1"/>
    </source>
</evidence>
<name>A0A0F7L3S0_9VIRU</name>
<proteinExistence type="predicted"/>
<reference evidence="1" key="2">
    <citation type="submission" date="2015-03" db="EMBL/GenBank/DDBJ databases">
        <authorList>
            <person name="Chow C.-E.T."/>
            <person name="Winget D.M."/>
            <person name="White R.A.III."/>
            <person name="Hallam S.J."/>
            <person name="Suttle C.A."/>
        </authorList>
    </citation>
    <scope>NUCLEOTIDE SEQUENCE</scope>
    <source>
        <strain evidence="1">Anoxic3_4</strain>
    </source>
</reference>
<sequence>MNQKQMEKNLNNNVCERLLGLNRADKDIQQENLAQLRKDGDIQHFLALQKMAEQAFREGINEIMGDEFGEELLNTN</sequence>
<protein>
    <submittedName>
        <fullName evidence="1">Uncharacterized protein</fullName>
    </submittedName>
</protein>